<evidence type="ECO:0000256" key="1">
    <source>
        <dbReference type="ARBA" id="ARBA00000085"/>
    </source>
</evidence>
<organism evidence="17 18">
    <name type="scientific">Sorangium cellulosum</name>
    <name type="common">Polyangium cellulosum</name>
    <dbReference type="NCBI Taxonomy" id="56"/>
    <lineage>
        <taxon>Bacteria</taxon>
        <taxon>Pseudomonadati</taxon>
        <taxon>Myxococcota</taxon>
        <taxon>Polyangia</taxon>
        <taxon>Polyangiales</taxon>
        <taxon>Polyangiaceae</taxon>
        <taxon>Sorangium</taxon>
    </lineage>
</organism>
<comment type="catalytic activity">
    <reaction evidence="1">
        <text>ATP + protein L-histidine = ADP + protein N-phospho-L-histidine.</text>
        <dbReference type="EC" id="2.7.13.3"/>
    </reaction>
</comment>
<dbReference type="SUPFAM" id="SSF158472">
    <property type="entry name" value="HAMP domain-like"/>
    <property type="match status" value="1"/>
</dbReference>
<dbReference type="Proteomes" id="UP000075260">
    <property type="component" value="Unassembled WGS sequence"/>
</dbReference>
<protein>
    <recommendedName>
        <fullName evidence="3">histidine kinase</fullName>
        <ecNumber evidence="3">2.7.13.3</ecNumber>
    </recommendedName>
</protein>
<evidence type="ECO:0000256" key="5">
    <source>
        <dbReference type="ARBA" id="ARBA00022679"/>
    </source>
</evidence>
<dbReference type="OrthoDB" id="9813151at2"/>
<dbReference type="SMART" id="SM00387">
    <property type="entry name" value="HATPase_c"/>
    <property type="match status" value="1"/>
</dbReference>
<dbReference type="Gene3D" id="1.10.287.130">
    <property type="match status" value="1"/>
</dbReference>
<dbReference type="InterPro" id="IPR050351">
    <property type="entry name" value="BphY/WalK/GraS-like"/>
</dbReference>
<dbReference type="Gene3D" id="6.10.340.10">
    <property type="match status" value="1"/>
</dbReference>
<keyword evidence="6 14" id="KW-0812">Transmembrane</keyword>
<evidence type="ECO:0000256" key="7">
    <source>
        <dbReference type="ARBA" id="ARBA00022741"/>
    </source>
</evidence>
<dbReference type="InterPro" id="IPR003661">
    <property type="entry name" value="HisK_dim/P_dom"/>
</dbReference>
<dbReference type="SUPFAM" id="SSF55874">
    <property type="entry name" value="ATPase domain of HSP90 chaperone/DNA topoisomerase II/histidine kinase"/>
    <property type="match status" value="1"/>
</dbReference>
<dbReference type="InterPro" id="IPR003660">
    <property type="entry name" value="HAMP_dom"/>
</dbReference>
<accession>A0A150Q7Z9</accession>
<feature type="transmembrane region" description="Helical" evidence="14">
    <location>
        <begin position="61"/>
        <end position="83"/>
    </location>
</feature>
<evidence type="ECO:0000256" key="12">
    <source>
        <dbReference type="ARBA" id="ARBA00023136"/>
    </source>
</evidence>
<evidence type="ECO:0000256" key="11">
    <source>
        <dbReference type="ARBA" id="ARBA00023012"/>
    </source>
</evidence>
<dbReference type="SMART" id="SM00304">
    <property type="entry name" value="HAMP"/>
    <property type="match status" value="1"/>
</dbReference>
<dbReference type="SUPFAM" id="SSF55785">
    <property type="entry name" value="PYP-like sensor domain (PAS domain)"/>
    <property type="match status" value="1"/>
</dbReference>
<feature type="domain" description="HAMP" evidence="16">
    <location>
        <begin position="81"/>
        <end position="133"/>
    </location>
</feature>
<evidence type="ECO:0000256" key="3">
    <source>
        <dbReference type="ARBA" id="ARBA00012438"/>
    </source>
</evidence>
<evidence type="ECO:0000256" key="14">
    <source>
        <dbReference type="SAM" id="Phobius"/>
    </source>
</evidence>
<dbReference type="InterPro" id="IPR004358">
    <property type="entry name" value="Sig_transdc_His_kin-like_C"/>
</dbReference>
<dbReference type="RefSeq" id="WP_061611867.1">
    <property type="nucleotide sequence ID" value="NZ_JEMA01000937.1"/>
</dbReference>
<evidence type="ECO:0000259" key="16">
    <source>
        <dbReference type="PROSITE" id="PS50885"/>
    </source>
</evidence>
<dbReference type="PROSITE" id="PS50885">
    <property type="entry name" value="HAMP"/>
    <property type="match status" value="1"/>
</dbReference>
<dbReference type="CDD" id="cd00130">
    <property type="entry name" value="PAS"/>
    <property type="match status" value="1"/>
</dbReference>
<dbReference type="EMBL" id="JEMA01000937">
    <property type="protein sequence ID" value="KYF64104.1"/>
    <property type="molecule type" value="Genomic_DNA"/>
</dbReference>
<proteinExistence type="predicted"/>
<dbReference type="PROSITE" id="PS50109">
    <property type="entry name" value="HIS_KIN"/>
    <property type="match status" value="1"/>
</dbReference>
<dbReference type="PANTHER" id="PTHR42878">
    <property type="entry name" value="TWO-COMPONENT HISTIDINE KINASE"/>
    <property type="match status" value="1"/>
</dbReference>
<dbReference type="InterPro" id="IPR005467">
    <property type="entry name" value="His_kinase_dom"/>
</dbReference>
<dbReference type="Gene3D" id="3.30.450.20">
    <property type="entry name" value="PAS domain"/>
    <property type="match status" value="1"/>
</dbReference>
<evidence type="ECO:0000313" key="18">
    <source>
        <dbReference type="Proteomes" id="UP000075260"/>
    </source>
</evidence>
<dbReference type="InterPro" id="IPR036097">
    <property type="entry name" value="HisK_dim/P_sf"/>
</dbReference>
<dbReference type="SMART" id="SM00091">
    <property type="entry name" value="PAS"/>
    <property type="match status" value="1"/>
</dbReference>
<keyword evidence="10 14" id="KW-1133">Transmembrane helix</keyword>
<dbReference type="GO" id="GO:0000155">
    <property type="term" value="F:phosphorelay sensor kinase activity"/>
    <property type="evidence" value="ECO:0007669"/>
    <property type="project" value="InterPro"/>
</dbReference>
<evidence type="ECO:0000256" key="2">
    <source>
        <dbReference type="ARBA" id="ARBA00004141"/>
    </source>
</evidence>
<dbReference type="Pfam" id="PF02518">
    <property type="entry name" value="HATPase_c"/>
    <property type="match status" value="1"/>
</dbReference>
<sequence length="501" mass="54199">MRALRRLGVGAKLVGATVLVLLVAGVPIERLAARDMEAALVPEHSPRAAVDAAVWRSRRTLLIGMGAVIVVAISVGAATTFLITRPIRRLTRSALAMSEGDLSTRAPLRGSGELRQLARALNHLTGELSRSIAEARTERDLLASILDGMSEGVLVLDRDGRILLANRALRAMAPLGDDALGRSVIEAIRNARLTEAIQLAGKRDEPVDVEVELGRTLPRRLLVRVSRRKSPARCPRDARDARDAHDARGADHDGGSTEPGFIAVFHDVTDLRRLETIRTDFVANVSHELRTPVTAISTAAETLQLGALQDPHEAAEFVDVIDRHAKRLRHLVDDLLDLSKIEAKSFRLSLSGLDVAPAIEHVTHLLGESARRRRITVTVDAAALPPARCDRRALEQVLMNLLDNAIKYAGEGAHVLVKARSADQQVTIAVADDGPGIPPHHLGRIFERFYRVDAGRSRDLGGTGLGLAIVKHLVELMNGSIEVESAIGRGTQFTVRLARAA</sequence>
<feature type="compositionally biased region" description="Basic and acidic residues" evidence="13">
    <location>
        <begin position="234"/>
        <end position="255"/>
    </location>
</feature>
<dbReference type="Gene3D" id="3.30.565.10">
    <property type="entry name" value="Histidine kinase-like ATPase, C-terminal domain"/>
    <property type="match status" value="1"/>
</dbReference>
<evidence type="ECO:0000256" key="9">
    <source>
        <dbReference type="ARBA" id="ARBA00022840"/>
    </source>
</evidence>
<dbReference type="Pfam" id="PF00512">
    <property type="entry name" value="HisKA"/>
    <property type="match status" value="1"/>
</dbReference>
<evidence type="ECO:0000259" key="15">
    <source>
        <dbReference type="PROSITE" id="PS50109"/>
    </source>
</evidence>
<keyword evidence="5" id="KW-0808">Transferase</keyword>
<dbReference type="FunFam" id="3.30.565.10:FF:000006">
    <property type="entry name" value="Sensor histidine kinase WalK"/>
    <property type="match status" value="1"/>
</dbReference>
<dbReference type="CDD" id="cd00082">
    <property type="entry name" value="HisKA"/>
    <property type="match status" value="1"/>
</dbReference>
<keyword evidence="7" id="KW-0547">Nucleotide-binding</keyword>
<evidence type="ECO:0000256" key="13">
    <source>
        <dbReference type="SAM" id="MobiDB-lite"/>
    </source>
</evidence>
<dbReference type="CDD" id="cd06225">
    <property type="entry name" value="HAMP"/>
    <property type="match status" value="1"/>
</dbReference>
<comment type="caution">
    <text evidence="17">The sequence shown here is derived from an EMBL/GenBank/DDBJ whole genome shotgun (WGS) entry which is preliminary data.</text>
</comment>
<keyword evidence="9" id="KW-0067">ATP-binding</keyword>
<evidence type="ECO:0000256" key="6">
    <source>
        <dbReference type="ARBA" id="ARBA00022692"/>
    </source>
</evidence>
<dbReference type="PANTHER" id="PTHR42878:SF7">
    <property type="entry name" value="SENSOR HISTIDINE KINASE GLRK"/>
    <property type="match status" value="1"/>
</dbReference>
<evidence type="ECO:0000256" key="4">
    <source>
        <dbReference type="ARBA" id="ARBA00022553"/>
    </source>
</evidence>
<dbReference type="AlphaFoldDB" id="A0A150Q7Z9"/>
<dbReference type="InterPro" id="IPR000014">
    <property type="entry name" value="PAS"/>
</dbReference>
<dbReference type="CDD" id="cd00075">
    <property type="entry name" value="HATPase"/>
    <property type="match status" value="1"/>
</dbReference>
<dbReference type="EC" id="2.7.13.3" evidence="3"/>
<dbReference type="PRINTS" id="PR00344">
    <property type="entry name" value="BCTRLSENSOR"/>
</dbReference>
<dbReference type="SUPFAM" id="SSF47384">
    <property type="entry name" value="Homodimeric domain of signal transducing histidine kinase"/>
    <property type="match status" value="1"/>
</dbReference>
<reference evidence="17 18" key="1">
    <citation type="submission" date="2014-02" db="EMBL/GenBank/DDBJ databases">
        <title>The small core and large imbalanced accessory genome model reveals a collaborative survival strategy of Sorangium cellulosum strains in nature.</title>
        <authorList>
            <person name="Han K."/>
            <person name="Peng R."/>
            <person name="Blom J."/>
            <person name="Li Y.-Z."/>
        </authorList>
    </citation>
    <scope>NUCLEOTIDE SEQUENCE [LARGE SCALE GENOMIC DNA]</scope>
    <source>
        <strain evidence="17 18">So0008-312</strain>
    </source>
</reference>
<dbReference type="SMART" id="SM00388">
    <property type="entry name" value="HisKA"/>
    <property type="match status" value="1"/>
</dbReference>
<dbReference type="GO" id="GO:0030295">
    <property type="term" value="F:protein kinase activator activity"/>
    <property type="evidence" value="ECO:0007669"/>
    <property type="project" value="TreeGrafter"/>
</dbReference>
<keyword evidence="4" id="KW-0597">Phosphoprotein</keyword>
<name>A0A150Q7Z9_SORCE</name>
<feature type="domain" description="Histidine kinase" evidence="15">
    <location>
        <begin position="284"/>
        <end position="501"/>
    </location>
</feature>
<gene>
    <name evidence="17" type="ORF">BE15_42150</name>
</gene>
<keyword evidence="12 14" id="KW-0472">Membrane</keyword>
<dbReference type="InterPro" id="IPR035965">
    <property type="entry name" value="PAS-like_dom_sf"/>
</dbReference>
<keyword evidence="8 17" id="KW-0418">Kinase</keyword>
<dbReference type="InterPro" id="IPR013656">
    <property type="entry name" value="PAS_4"/>
</dbReference>
<dbReference type="GO" id="GO:0007234">
    <property type="term" value="P:osmosensory signaling via phosphorelay pathway"/>
    <property type="evidence" value="ECO:0007669"/>
    <property type="project" value="TreeGrafter"/>
</dbReference>
<dbReference type="InterPro" id="IPR003594">
    <property type="entry name" value="HATPase_dom"/>
</dbReference>
<feature type="region of interest" description="Disordered" evidence="13">
    <location>
        <begin position="232"/>
        <end position="255"/>
    </location>
</feature>
<dbReference type="GO" id="GO:0000156">
    <property type="term" value="F:phosphorelay response regulator activity"/>
    <property type="evidence" value="ECO:0007669"/>
    <property type="project" value="TreeGrafter"/>
</dbReference>
<evidence type="ECO:0000256" key="8">
    <source>
        <dbReference type="ARBA" id="ARBA00022777"/>
    </source>
</evidence>
<keyword evidence="11" id="KW-0902">Two-component regulatory system</keyword>
<evidence type="ECO:0000256" key="10">
    <source>
        <dbReference type="ARBA" id="ARBA00022989"/>
    </source>
</evidence>
<dbReference type="Pfam" id="PF08448">
    <property type="entry name" value="PAS_4"/>
    <property type="match status" value="1"/>
</dbReference>
<dbReference type="FunFam" id="1.10.287.130:FF:000001">
    <property type="entry name" value="Two-component sensor histidine kinase"/>
    <property type="match status" value="1"/>
</dbReference>
<dbReference type="Pfam" id="PF00672">
    <property type="entry name" value="HAMP"/>
    <property type="match status" value="1"/>
</dbReference>
<dbReference type="InterPro" id="IPR036890">
    <property type="entry name" value="HATPase_C_sf"/>
</dbReference>
<evidence type="ECO:0000313" key="17">
    <source>
        <dbReference type="EMBL" id="KYF64104.1"/>
    </source>
</evidence>
<dbReference type="GO" id="GO:0005524">
    <property type="term" value="F:ATP binding"/>
    <property type="evidence" value="ECO:0007669"/>
    <property type="project" value="UniProtKB-KW"/>
</dbReference>
<comment type="subcellular location">
    <subcellularLocation>
        <location evidence="2">Membrane</location>
        <topology evidence="2">Multi-pass membrane protein</topology>
    </subcellularLocation>
</comment>
<dbReference type="GO" id="GO:0016020">
    <property type="term" value="C:membrane"/>
    <property type="evidence" value="ECO:0007669"/>
    <property type="project" value="UniProtKB-SubCell"/>
</dbReference>